<name>A0A6P0UTP3_9FLAO</name>
<keyword evidence="1" id="KW-0812">Transmembrane</keyword>
<proteinExistence type="predicted"/>
<evidence type="ECO:0008006" key="4">
    <source>
        <dbReference type="Google" id="ProtNLM"/>
    </source>
</evidence>
<dbReference type="Proteomes" id="UP000468581">
    <property type="component" value="Unassembled WGS sequence"/>
</dbReference>
<accession>A0A6P0UTP3</accession>
<keyword evidence="1" id="KW-1133">Transmembrane helix</keyword>
<gene>
    <name evidence="2" type="ORF">GWK08_17265</name>
</gene>
<reference evidence="2 3" key="1">
    <citation type="submission" date="2020-01" db="EMBL/GenBank/DDBJ databases">
        <title>Leptobacterium flavescens.</title>
        <authorList>
            <person name="Wang G."/>
        </authorList>
    </citation>
    <scope>NUCLEOTIDE SEQUENCE [LARGE SCALE GENOMIC DNA]</scope>
    <source>
        <strain evidence="2 3">KCTC 22160</strain>
    </source>
</reference>
<keyword evidence="3" id="KW-1185">Reference proteome</keyword>
<feature type="transmembrane region" description="Helical" evidence="1">
    <location>
        <begin position="128"/>
        <end position="145"/>
    </location>
</feature>
<dbReference type="EMBL" id="JAABOO010000004">
    <property type="protein sequence ID" value="NER15209.1"/>
    <property type="molecule type" value="Genomic_DNA"/>
</dbReference>
<feature type="transmembrane region" description="Helical" evidence="1">
    <location>
        <begin position="165"/>
        <end position="182"/>
    </location>
</feature>
<feature type="transmembrane region" description="Helical" evidence="1">
    <location>
        <begin position="71"/>
        <end position="93"/>
    </location>
</feature>
<evidence type="ECO:0000313" key="2">
    <source>
        <dbReference type="EMBL" id="NER15209.1"/>
    </source>
</evidence>
<sequence>MDLEEMQAVWSDMSDQLEKQKKLTNEIIIKMTQDQYKKKINKIVYSEFIGGIICAATVIYILVNFHKLDSWLTLTSGITTLIVLIGSVSYSYWWVRRANRINLVENSYKQTLIDFSKFKKKSSQLKKFSYFLGIGMMIIVLPVFLKLMGGKDFLTDPDSVKGVLYALPFGILFMIIYTYFVMKYYGKTIRSAGNLLEDLKLEEDE</sequence>
<dbReference type="AlphaFoldDB" id="A0A6P0UTP3"/>
<keyword evidence="1" id="KW-0472">Membrane</keyword>
<evidence type="ECO:0000313" key="3">
    <source>
        <dbReference type="Proteomes" id="UP000468581"/>
    </source>
</evidence>
<protein>
    <recommendedName>
        <fullName evidence="4">DUF3278 domain-containing protein</fullName>
    </recommendedName>
</protein>
<comment type="caution">
    <text evidence="2">The sequence shown here is derived from an EMBL/GenBank/DDBJ whole genome shotgun (WGS) entry which is preliminary data.</text>
</comment>
<organism evidence="2 3">
    <name type="scientific">Leptobacterium flavescens</name>
    <dbReference type="NCBI Taxonomy" id="472055"/>
    <lineage>
        <taxon>Bacteria</taxon>
        <taxon>Pseudomonadati</taxon>
        <taxon>Bacteroidota</taxon>
        <taxon>Flavobacteriia</taxon>
        <taxon>Flavobacteriales</taxon>
        <taxon>Flavobacteriaceae</taxon>
        <taxon>Leptobacterium</taxon>
    </lineage>
</organism>
<feature type="transmembrane region" description="Helical" evidence="1">
    <location>
        <begin position="43"/>
        <end position="65"/>
    </location>
</feature>
<evidence type="ECO:0000256" key="1">
    <source>
        <dbReference type="SAM" id="Phobius"/>
    </source>
</evidence>
<dbReference type="RefSeq" id="WP_163608502.1">
    <property type="nucleotide sequence ID" value="NZ_JAABOO010000004.1"/>
</dbReference>